<proteinExistence type="inferred from homology"/>
<protein>
    <recommendedName>
        <fullName evidence="5">Spindle pole body component</fullName>
    </recommendedName>
</protein>
<dbReference type="GO" id="GO:0000930">
    <property type="term" value="C:gamma-tubulin complex"/>
    <property type="evidence" value="ECO:0007669"/>
    <property type="project" value="TreeGrafter"/>
</dbReference>
<evidence type="ECO:0000256" key="2">
    <source>
        <dbReference type="ARBA" id="ARBA00022490"/>
    </source>
</evidence>
<keyword evidence="2 5" id="KW-0963">Cytoplasm</keyword>
<reference evidence="7" key="1">
    <citation type="submission" date="2019-06" db="EMBL/GenBank/DDBJ databases">
        <authorList>
            <person name="Zheng W."/>
        </authorList>
    </citation>
    <scope>NUCLEOTIDE SEQUENCE</scope>
    <source>
        <strain evidence="7">QDHG01</strain>
    </source>
</reference>
<keyword evidence="3 5" id="KW-0493">Microtubule</keyword>
<name>A0A8J8P7M5_HALGN</name>
<dbReference type="GO" id="GO:0000922">
    <property type="term" value="C:spindle pole"/>
    <property type="evidence" value="ECO:0007669"/>
    <property type="project" value="InterPro"/>
</dbReference>
<evidence type="ECO:0000256" key="5">
    <source>
        <dbReference type="RuleBase" id="RU363050"/>
    </source>
</evidence>
<evidence type="ECO:0000256" key="4">
    <source>
        <dbReference type="ARBA" id="ARBA00023212"/>
    </source>
</evidence>
<dbReference type="GO" id="GO:0051011">
    <property type="term" value="F:microtubule minus-end binding"/>
    <property type="evidence" value="ECO:0007669"/>
    <property type="project" value="TreeGrafter"/>
</dbReference>
<dbReference type="GO" id="GO:0007020">
    <property type="term" value="P:microtubule nucleation"/>
    <property type="evidence" value="ECO:0007669"/>
    <property type="project" value="InterPro"/>
</dbReference>
<comment type="similarity">
    <text evidence="1 5">Belongs to the TUBGCP family.</text>
</comment>
<comment type="caution">
    <text evidence="7">The sequence shown here is derived from an EMBL/GenBank/DDBJ whole genome shotgun (WGS) entry which is preliminary data.</text>
</comment>
<dbReference type="PANTHER" id="PTHR19302:SF70">
    <property type="entry name" value="GAMMA-TUBULIN COMPLEX COMPONENT 6"/>
    <property type="match status" value="1"/>
</dbReference>
<dbReference type="GO" id="GO:0031122">
    <property type="term" value="P:cytoplasmic microtubule organization"/>
    <property type="evidence" value="ECO:0007669"/>
    <property type="project" value="TreeGrafter"/>
</dbReference>
<dbReference type="Gene3D" id="1.20.120.1900">
    <property type="entry name" value="Gamma-tubulin complex, C-terminal domain"/>
    <property type="match status" value="1"/>
</dbReference>
<evidence type="ECO:0000256" key="1">
    <source>
        <dbReference type="ARBA" id="ARBA00010337"/>
    </source>
</evidence>
<dbReference type="InterPro" id="IPR042241">
    <property type="entry name" value="GCP_C_sf"/>
</dbReference>
<comment type="subcellular location">
    <subcellularLocation>
        <location evidence="5">Cytoplasm</location>
        <location evidence="5">Cytoskeleton</location>
        <location evidence="5">Microtubule organizing center</location>
    </subcellularLocation>
</comment>
<dbReference type="AlphaFoldDB" id="A0A8J8P7M5"/>
<dbReference type="Pfam" id="PF04130">
    <property type="entry name" value="GCP_C_terminal"/>
    <property type="match status" value="1"/>
</dbReference>
<dbReference type="InterPro" id="IPR007259">
    <property type="entry name" value="GCP"/>
</dbReference>
<keyword evidence="4 5" id="KW-0206">Cytoskeleton</keyword>
<dbReference type="GO" id="GO:0005874">
    <property type="term" value="C:microtubule"/>
    <property type="evidence" value="ECO:0007669"/>
    <property type="project" value="UniProtKB-KW"/>
</dbReference>
<dbReference type="EMBL" id="RRYP01000433">
    <property type="protein sequence ID" value="TNV87444.1"/>
    <property type="molecule type" value="Genomic_DNA"/>
</dbReference>
<dbReference type="GO" id="GO:0043015">
    <property type="term" value="F:gamma-tubulin binding"/>
    <property type="evidence" value="ECO:0007669"/>
    <property type="project" value="InterPro"/>
</dbReference>
<organism evidence="7 8">
    <name type="scientific">Halteria grandinella</name>
    <dbReference type="NCBI Taxonomy" id="5974"/>
    <lineage>
        <taxon>Eukaryota</taxon>
        <taxon>Sar</taxon>
        <taxon>Alveolata</taxon>
        <taxon>Ciliophora</taxon>
        <taxon>Intramacronucleata</taxon>
        <taxon>Spirotrichea</taxon>
        <taxon>Stichotrichia</taxon>
        <taxon>Sporadotrichida</taxon>
        <taxon>Halteriidae</taxon>
        <taxon>Halteria</taxon>
    </lineage>
</organism>
<dbReference type="Proteomes" id="UP000785679">
    <property type="component" value="Unassembled WGS sequence"/>
</dbReference>
<sequence length="168" mass="20173">MPMEMQQRTRRVQILRQHMQHFISVLEQYTLIEVIQSQWVVFKNNLGQQTVFEDLIKLHNEFLDSIKHQSVDIIWLSSIQVLILKFNRLVRENGTTIAALTKEGRKVFQDFLELEQTFKKYTQDFFRVVKNLAMKASQTRTGLQSIKQLYVLLDFNRFYDEKRDDNDQ</sequence>
<dbReference type="OrthoDB" id="5860513at2759"/>
<keyword evidence="8" id="KW-1185">Reference proteome</keyword>
<evidence type="ECO:0000313" key="8">
    <source>
        <dbReference type="Proteomes" id="UP000785679"/>
    </source>
</evidence>
<dbReference type="GO" id="GO:0000278">
    <property type="term" value="P:mitotic cell cycle"/>
    <property type="evidence" value="ECO:0007669"/>
    <property type="project" value="TreeGrafter"/>
</dbReference>
<evidence type="ECO:0000313" key="7">
    <source>
        <dbReference type="EMBL" id="TNV87444.1"/>
    </source>
</evidence>
<evidence type="ECO:0000256" key="3">
    <source>
        <dbReference type="ARBA" id="ARBA00022701"/>
    </source>
</evidence>
<dbReference type="PANTHER" id="PTHR19302">
    <property type="entry name" value="GAMMA TUBULIN COMPLEX PROTEIN"/>
    <property type="match status" value="1"/>
</dbReference>
<accession>A0A8J8P7M5</accession>
<feature type="domain" description="Gamma tubulin complex component C-terminal" evidence="6">
    <location>
        <begin position="9"/>
        <end position="159"/>
    </location>
</feature>
<dbReference type="GO" id="GO:0051225">
    <property type="term" value="P:spindle assembly"/>
    <property type="evidence" value="ECO:0007669"/>
    <property type="project" value="TreeGrafter"/>
</dbReference>
<gene>
    <name evidence="7" type="ORF">FGO68_gene1232</name>
</gene>
<evidence type="ECO:0000259" key="6">
    <source>
        <dbReference type="Pfam" id="PF04130"/>
    </source>
</evidence>
<dbReference type="GO" id="GO:0051321">
    <property type="term" value="P:meiotic cell cycle"/>
    <property type="evidence" value="ECO:0007669"/>
    <property type="project" value="TreeGrafter"/>
</dbReference>
<dbReference type="InterPro" id="IPR040457">
    <property type="entry name" value="GCP_C"/>
</dbReference>